<dbReference type="EMBL" id="CM011693">
    <property type="protein sequence ID" value="TMS05691.1"/>
    <property type="molecule type" value="Genomic_DNA"/>
</dbReference>
<accession>A0ACD3QEL6</accession>
<name>A0ACD3QEL6_LARCR</name>
<sequence length="222" mass="24804">MDGSRRRRSREAKSSEEVTRILSPAEIVFSVRTDKNGFGDRSNGSRVNSVIIDWNTAAAKAVEEMRLHIMNCLNLQYLSLAYCYRFTDKGFMYLTTGKGCHNLFHLNLSGCTQMTVDGFRYISAGCPSLKEIVINDMPTLSDSCVLVSFHQHITDFAQGQHPSSGKFKRETEEFALSTCIFVAAKKSLTLLLQALIARCRCLSAISLLDAPHLSDVAFKAYR</sequence>
<comment type="caution">
    <text evidence="1">The sequence shown here is derived from an EMBL/GenBank/DDBJ whole genome shotgun (WGS) entry which is preliminary data.</text>
</comment>
<reference evidence="1" key="1">
    <citation type="submission" date="2018-11" db="EMBL/GenBank/DDBJ databases">
        <title>The sequence and de novo assembly of Larimichthys crocea genome using PacBio and Hi-C technologies.</title>
        <authorList>
            <person name="Xu P."/>
            <person name="Chen B."/>
            <person name="Zhou Z."/>
            <person name="Ke Q."/>
            <person name="Wu Y."/>
            <person name="Bai H."/>
            <person name="Pu F."/>
        </authorList>
    </citation>
    <scope>NUCLEOTIDE SEQUENCE</scope>
    <source>
        <tissue evidence="1">Muscle</tissue>
    </source>
</reference>
<organism evidence="1 2">
    <name type="scientific">Larimichthys crocea</name>
    <name type="common">Large yellow croaker</name>
    <name type="synonym">Pseudosciaena crocea</name>
    <dbReference type="NCBI Taxonomy" id="215358"/>
    <lineage>
        <taxon>Eukaryota</taxon>
        <taxon>Metazoa</taxon>
        <taxon>Chordata</taxon>
        <taxon>Craniata</taxon>
        <taxon>Vertebrata</taxon>
        <taxon>Euteleostomi</taxon>
        <taxon>Actinopterygii</taxon>
        <taxon>Neopterygii</taxon>
        <taxon>Teleostei</taxon>
        <taxon>Neoteleostei</taxon>
        <taxon>Acanthomorphata</taxon>
        <taxon>Eupercaria</taxon>
        <taxon>Sciaenidae</taxon>
        <taxon>Larimichthys</taxon>
    </lineage>
</organism>
<protein>
    <submittedName>
        <fullName evidence="1">Uncharacterized protein</fullName>
    </submittedName>
</protein>
<evidence type="ECO:0000313" key="1">
    <source>
        <dbReference type="EMBL" id="TMS05691.1"/>
    </source>
</evidence>
<evidence type="ECO:0000313" key="2">
    <source>
        <dbReference type="Proteomes" id="UP000793456"/>
    </source>
</evidence>
<gene>
    <name evidence="1" type="ORF">E3U43_004941</name>
</gene>
<proteinExistence type="predicted"/>
<dbReference type="Proteomes" id="UP000793456">
    <property type="component" value="Chromosome XX"/>
</dbReference>
<keyword evidence="2" id="KW-1185">Reference proteome</keyword>